<gene>
    <name evidence="2" type="ORF">E4U43_005610</name>
</gene>
<feature type="compositionally biased region" description="Basic and acidic residues" evidence="1">
    <location>
        <begin position="661"/>
        <end position="675"/>
    </location>
</feature>
<evidence type="ECO:0008006" key="4">
    <source>
        <dbReference type="Google" id="ProtNLM"/>
    </source>
</evidence>
<feature type="compositionally biased region" description="Acidic residues" evidence="1">
    <location>
        <begin position="57"/>
        <end position="78"/>
    </location>
</feature>
<protein>
    <recommendedName>
        <fullName evidence="4">SRP40-suppressor of mutant AC40 of RNA polymerase I and III</fullName>
    </recommendedName>
</protein>
<feature type="region of interest" description="Disordered" evidence="1">
    <location>
        <begin position="1"/>
        <end position="23"/>
    </location>
</feature>
<dbReference type="Pfam" id="PF08208">
    <property type="entry name" value="RNA_polI_A34"/>
    <property type="match status" value="1"/>
</dbReference>
<feature type="compositionally biased region" description="Pro residues" evidence="1">
    <location>
        <begin position="644"/>
        <end position="654"/>
    </location>
</feature>
<dbReference type="InterPro" id="IPR013240">
    <property type="entry name" value="DNA-dir_RNA_pol1_su_RPA34"/>
</dbReference>
<feature type="compositionally biased region" description="Polar residues" evidence="1">
    <location>
        <begin position="682"/>
        <end position="699"/>
    </location>
</feature>
<proteinExistence type="predicted"/>
<dbReference type="PANTHER" id="PTHR28155:SF1">
    <property type="entry name" value="DNA-DIRECTED RNA POLYMERASE I SUBUNIT RPA34.5-DOMAIN-CONTAINING PROTEIN"/>
    <property type="match status" value="1"/>
</dbReference>
<feature type="compositionally biased region" description="Low complexity" evidence="1">
    <location>
        <begin position="627"/>
        <end position="643"/>
    </location>
</feature>
<feature type="compositionally biased region" description="Basic and acidic residues" evidence="1">
    <location>
        <begin position="505"/>
        <end position="524"/>
    </location>
</feature>
<feature type="compositionally biased region" description="Acidic residues" evidence="1">
    <location>
        <begin position="188"/>
        <end position="200"/>
    </location>
</feature>
<dbReference type="PANTHER" id="PTHR28155">
    <property type="entry name" value="ACR243WP"/>
    <property type="match status" value="1"/>
</dbReference>
<feature type="compositionally biased region" description="Basic and acidic residues" evidence="1">
    <location>
        <begin position="152"/>
        <end position="162"/>
    </location>
</feature>
<feature type="compositionally biased region" description="Polar residues" evidence="1">
    <location>
        <begin position="232"/>
        <end position="242"/>
    </location>
</feature>
<keyword evidence="3" id="KW-1185">Reference proteome</keyword>
<dbReference type="Gene3D" id="6.20.250.70">
    <property type="match status" value="1"/>
</dbReference>
<feature type="compositionally biased region" description="Polar residues" evidence="1">
    <location>
        <begin position="597"/>
        <end position="606"/>
    </location>
</feature>
<feature type="region of interest" description="Disordered" evidence="1">
    <location>
        <begin position="437"/>
        <end position="712"/>
    </location>
</feature>
<dbReference type="EMBL" id="SRPW01000372">
    <property type="protein sequence ID" value="KAG6015212.1"/>
    <property type="molecule type" value="Genomic_DNA"/>
</dbReference>
<evidence type="ECO:0000256" key="1">
    <source>
        <dbReference type="SAM" id="MobiDB-lite"/>
    </source>
</evidence>
<feature type="compositionally biased region" description="Polar residues" evidence="1">
    <location>
        <begin position="172"/>
        <end position="182"/>
    </location>
</feature>
<name>A0A9P7NED7_9HYPO</name>
<feature type="region of interest" description="Disordered" evidence="1">
    <location>
        <begin position="40"/>
        <end position="309"/>
    </location>
</feature>
<accession>A0A9P7NED7</accession>
<sequence>MAPKGQYKVHSLSKHIEDTQRGLTADAQYNKRAGLKSAMAIKKEPGSIDKSIFGNDASDDSMSDDDSSSSGSSDEEGSDFLRKLAIKSGKAPNATPKKRSNDDEIADSDDERKAAAKKTEAGNKTQPIKREESSQDESSSSESESETDSESESEKSEKKVRADGASLKSEAASGNTSTSTSVSKPKDDENESDSSEDEEPEEKKPARLTAKNGSSAEEGKEEKVLEPVATPPSVSKVTNGNATTSTSDTSSSEEEGSDDEEEKVNTSPAKSSNKNAKQASSTESSSESSSEASDADEADESMHITDRKQHGRVALPDFIARDFVLRKSDDGAKGQDVARICSEANLQGKQVWYFTVPANVPISVVQNMEIPMNQSNRDDRVFSHDGEDYGISFDSMMPKSSIQILIPSADGAQYQSASHQINQVMHVKKVAQLGRGNLHTLSSGPAPQDPRRAQPKGMKIRYRPFGVNTPMGQIGGDDEESGSEADIDMVDAPSPAVPSRSATSKAEKKEKKQKQKKQDADTARKGKRKLSSEDDATAAAEQLMEESQSAKFQSKKQKTLRDVSPDLGSDEKGLSSSSSSSSSTTKKVTLVLPPEVPSSQRASSTPIPKWKNKNVKLETPVSAPRQSVVPIPVVPGSSQLPKVSPVPVPQPPSSASPLVSKDSKKVRVKREKTEKAAPVATIKQSPSPSAQGNKLTTKKVTPVPAPKLKSTS</sequence>
<feature type="compositionally biased region" description="Basic and acidic residues" evidence="1">
    <location>
        <begin position="559"/>
        <end position="573"/>
    </location>
</feature>
<reference evidence="2" key="1">
    <citation type="journal article" date="2020" name="bioRxiv">
        <title>Whole genome comparisons of ergot fungi reveals the divergence and evolution of species within the genus Claviceps are the result of varying mechanisms driving genome evolution and host range expansion.</title>
        <authorList>
            <person name="Wyka S.A."/>
            <person name="Mondo S.J."/>
            <person name="Liu M."/>
            <person name="Dettman J."/>
            <person name="Nalam V."/>
            <person name="Broders K.D."/>
        </authorList>
    </citation>
    <scope>NUCLEOTIDE SEQUENCE</scope>
    <source>
        <strain evidence="2">CCC 602</strain>
    </source>
</reference>
<evidence type="ECO:0000313" key="3">
    <source>
        <dbReference type="Proteomes" id="UP000748025"/>
    </source>
</evidence>
<dbReference type="AlphaFoldDB" id="A0A9P7NED7"/>
<comment type="caution">
    <text evidence="2">The sequence shown here is derived from an EMBL/GenBank/DDBJ whole genome shotgun (WGS) entry which is preliminary data.</text>
</comment>
<dbReference type="Proteomes" id="UP000748025">
    <property type="component" value="Unassembled WGS sequence"/>
</dbReference>
<feature type="compositionally biased region" description="Low complexity" evidence="1">
    <location>
        <begin position="265"/>
        <end position="292"/>
    </location>
</feature>
<dbReference type="InterPro" id="IPR053263">
    <property type="entry name" value="Euk_RPA34_RNAP_subunit"/>
</dbReference>
<feature type="compositionally biased region" description="Acidic residues" evidence="1">
    <location>
        <begin position="476"/>
        <end position="489"/>
    </location>
</feature>
<dbReference type="GO" id="GO:0006360">
    <property type="term" value="P:transcription by RNA polymerase I"/>
    <property type="evidence" value="ECO:0007669"/>
    <property type="project" value="InterPro"/>
</dbReference>
<dbReference type="OrthoDB" id="76224at2759"/>
<organism evidence="2 3">
    <name type="scientific">Claviceps pusilla</name>
    <dbReference type="NCBI Taxonomy" id="123648"/>
    <lineage>
        <taxon>Eukaryota</taxon>
        <taxon>Fungi</taxon>
        <taxon>Dikarya</taxon>
        <taxon>Ascomycota</taxon>
        <taxon>Pezizomycotina</taxon>
        <taxon>Sordariomycetes</taxon>
        <taxon>Hypocreomycetidae</taxon>
        <taxon>Hypocreales</taxon>
        <taxon>Clavicipitaceae</taxon>
        <taxon>Claviceps</taxon>
    </lineage>
</organism>
<evidence type="ECO:0000313" key="2">
    <source>
        <dbReference type="EMBL" id="KAG6015212.1"/>
    </source>
</evidence>
<feature type="compositionally biased region" description="Basic and acidic residues" evidence="1">
    <location>
        <begin position="110"/>
        <end position="121"/>
    </location>
</feature>
<feature type="compositionally biased region" description="Acidic residues" evidence="1">
    <location>
        <begin position="251"/>
        <end position="262"/>
    </location>
</feature>